<organism evidence="2 3">
    <name type="scientific">Papaver somniferum</name>
    <name type="common">Opium poppy</name>
    <dbReference type="NCBI Taxonomy" id="3469"/>
    <lineage>
        <taxon>Eukaryota</taxon>
        <taxon>Viridiplantae</taxon>
        <taxon>Streptophyta</taxon>
        <taxon>Embryophyta</taxon>
        <taxon>Tracheophyta</taxon>
        <taxon>Spermatophyta</taxon>
        <taxon>Magnoliopsida</taxon>
        <taxon>Ranunculales</taxon>
        <taxon>Papaveraceae</taxon>
        <taxon>Papaveroideae</taxon>
        <taxon>Papaver</taxon>
    </lineage>
</organism>
<gene>
    <name evidence="2" type="ORF">C5167_045200</name>
</gene>
<dbReference type="AlphaFoldDB" id="A0A4Y7LCY6"/>
<protein>
    <submittedName>
        <fullName evidence="2">Uncharacterized protein</fullName>
    </submittedName>
</protein>
<dbReference type="OMA" id="HCALLRT"/>
<proteinExistence type="inferred from homology"/>
<comment type="similarity">
    <text evidence="1">Belongs to the ARG7 family.</text>
</comment>
<evidence type="ECO:0000256" key="1">
    <source>
        <dbReference type="ARBA" id="ARBA00006974"/>
    </source>
</evidence>
<name>A0A4Y7LCY6_PAPSO</name>
<dbReference type="Proteomes" id="UP000316621">
    <property type="component" value="Chromosome 11"/>
</dbReference>
<evidence type="ECO:0000313" key="2">
    <source>
        <dbReference type="EMBL" id="RZC82408.1"/>
    </source>
</evidence>
<reference evidence="2 3" key="1">
    <citation type="journal article" date="2018" name="Science">
        <title>The opium poppy genome and morphinan production.</title>
        <authorList>
            <person name="Guo L."/>
            <person name="Winzer T."/>
            <person name="Yang X."/>
            <person name="Li Y."/>
            <person name="Ning Z."/>
            <person name="He Z."/>
            <person name="Teodor R."/>
            <person name="Lu Y."/>
            <person name="Bowser T.A."/>
            <person name="Graham I.A."/>
            <person name="Ye K."/>
        </authorList>
    </citation>
    <scope>NUCLEOTIDE SEQUENCE [LARGE SCALE GENOMIC DNA]</scope>
    <source>
        <strain evidence="3">cv. HN1</strain>
        <tissue evidence="2">Leaves</tissue>
    </source>
</reference>
<keyword evidence="3" id="KW-1185">Reference proteome</keyword>
<dbReference type="PANTHER" id="PTHR31929">
    <property type="entry name" value="SAUR-LIKE AUXIN-RESPONSIVE PROTEIN FAMILY-RELATED"/>
    <property type="match status" value="1"/>
</dbReference>
<dbReference type="Pfam" id="PF02519">
    <property type="entry name" value="Auxin_inducible"/>
    <property type="match status" value="2"/>
</dbReference>
<dbReference type="GO" id="GO:0009733">
    <property type="term" value="P:response to auxin"/>
    <property type="evidence" value="ECO:0007669"/>
    <property type="project" value="InterPro"/>
</dbReference>
<dbReference type="Gramene" id="RZC82408">
    <property type="protein sequence ID" value="RZC82408"/>
    <property type="gene ID" value="C5167_045200"/>
</dbReference>
<sequence>MGFTLTSKILRRSSSKGKNDEMVIPKGHFAVYVGESQFKKRFEKNLEDMGFNLASKILRRSFSKGKNDEMVIPKGHFAVYVGETQFKKRFVVPISFLNQICIQELLNQAGEEFGFDYPMGGVTIPISEETFMNLTSQLSDFNMGFNLHAKIIRRSFSKGRTDAEIIPKGHFAVYVGGGTQLKKRFVVPMWYLNQPSFQHLLSLAEEEFGFDHPMGGLTIPCSEASFIDLVSQLNDL</sequence>
<evidence type="ECO:0000313" key="3">
    <source>
        <dbReference type="Proteomes" id="UP000316621"/>
    </source>
</evidence>
<accession>A0A4Y7LCY6</accession>
<dbReference type="InterPro" id="IPR003676">
    <property type="entry name" value="SAUR_fam"/>
</dbReference>
<dbReference type="EMBL" id="CM010725">
    <property type="protein sequence ID" value="RZC82408.1"/>
    <property type="molecule type" value="Genomic_DNA"/>
</dbReference>